<dbReference type="Pfam" id="PF17390">
    <property type="entry name" value="Bac_rhamnosid_C"/>
    <property type="match status" value="1"/>
</dbReference>
<keyword evidence="10" id="KW-1185">Reference proteome</keyword>
<dbReference type="Gene3D" id="1.50.10.10">
    <property type="match status" value="1"/>
</dbReference>
<protein>
    <recommendedName>
        <fullName evidence="2">alpha-L-rhamnosidase</fullName>
        <ecNumber evidence="2">3.2.1.40</ecNumber>
    </recommendedName>
</protein>
<dbReference type="InterPro" id="IPR008928">
    <property type="entry name" value="6-hairpin_glycosidase_sf"/>
</dbReference>
<dbReference type="Gene3D" id="2.60.420.10">
    <property type="entry name" value="Maltose phosphorylase, domain 3"/>
    <property type="match status" value="1"/>
</dbReference>
<dbReference type="PANTHER" id="PTHR33307">
    <property type="entry name" value="ALPHA-RHAMNOSIDASE (EUROFUNG)"/>
    <property type="match status" value="1"/>
</dbReference>
<evidence type="ECO:0000259" key="7">
    <source>
        <dbReference type="Pfam" id="PF17389"/>
    </source>
</evidence>
<evidence type="ECO:0000259" key="8">
    <source>
        <dbReference type="Pfam" id="PF17390"/>
    </source>
</evidence>
<dbReference type="SUPFAM" id="SSF48208">
    <property type="entry name" value="Six-hairpin glycosidases"/>
    <property type="match status" value="1"/>
</dbReference>
<dbReference type="Pfam" id="PF25788">
    <property type="entry name" value="Ig_Rha78A_N"/>
    <property type="match status" value="1"/>
</dbReference>
<evidence type="ECO:0000313" key="9">
    <source>
        <dbReference type="EMBL" id="GLI43031.1"/>
    </source>
</evidence>
<dbReference type="RefSeq" id="WP_270113362.1">
    <property type="nucleotide sequence ID" value="NZ_BAAAOL010000017.1"/>
</dbReference>
<organism evidence="9 10">
    <name type="scientific">Glycomyces algeriensis</name>
    <dbReference type="NCBI Taxonomy" id="256037"/>
    <lineage>
        <taxon>Bacteria</taxon>
        <taxon>Bacillati</taxon>
        <taxon>Actinomycetota</taxon>
        <taxon>Actinomycetes</taxon>
        <taxon>Glycomycetales</taxon>
        <taxon>Glycomycetaceae</taxon>
        <taxon>Glycomyces</taxon>
    </lineage>
</organism>
<feature type="compositionally biased region" description="Basic and acidic residues" evidence="4">
    <location>
        <begin position="807"/>
        <end position="832"/>
    </location>
</feature>
<dbReference type="Pfam" id="PF08531">
    <property type="entry name" value="Bac_rhamnosid_N"/>
    <property type="match status" value="1"/>
</dbReference>
<dbReference type="InterPro" id="IPR013737">
    <property type="entry name" value="Bac_rhamnosid_N"/>
</dbReference>
<evidence type="ECO:0000259" key="5">
    <source>
        <dbReference type="Pfam" id="PF05592"/>
    </source>
</evidence>
<reference evidence="9" key="1">
    <citation type="submission" date="2022-12" db="EMBL/GenBank/DDBJ databases">
        <title>Reference genome sequencing for broad-spectrum identification of bacterial and archaeal isolates by mass spectrometry.</title>
        <authorList>
            <person name="Sekiguchi Y."/>
            <person name="Tourlousse D.M."/>
        </authorList>
    </citation>
    <scope>NUCLEOTIDE SEQUENCE</scope>
    <source>
        <strain evidence="9">LLR39Z86</strain>
    </source>
</reference>
<dbReference type="InterPro" id="IPR008902">
    <property type="entry name" value="Rhamnosid_concanavalin"/>
</dbReference>
<feature type="region of interest" description="Disordered" evidence="4">
    <location>
        <begin position="803"/>
        <end position="832"/>
    </location>
</feature>
<dbReference type="Pfam" id="PF05592">
    <property type="entry name" value="Bac_rhamnosid"/>
    <property type="match status" value="1"/>
</dbReference>
<keyword evidence="3" id="KW-0378">Hydrolase</keyword>
<dbReference type="EMBL" id="BSDT01000001">
    <property type="protein sequence ID" value="GLI43031.1"/>
    <property type="molecule type" value="Genomic_DNA"/>
</dbReference>
<evidence type="ECO:0000313" key="10">
    <source>
        <dbReference type="Proteomes" id="UP001144313"/>
    </source>
</evidence>
<feature type="domain" description="Bacterial alpha-L-rhamnosidase N-terminal" evidence="6">
    <location>
        <begin position="138"/>
        <end position="275"/>
    </location>
</feature>
<name>A0A9W6G9V1_9ACTN</name>
<feature type="domain" description="Alpha-L-rhamnosidase C-terminal" evidence="8">
    <location>
        <begin position="744"/>
        <end position="817"/>
    </location>
</feature>
<dbReference type="InterPro" id="IPR035396">
    <property type="entry name" value="Bac_rhamnosid6H"/>
</dbReference>
<dbReference type="GO" id="GO:0030596">
    <property type="term" value="F:alpha-L-rhamnosidase activity"/>
    <property type="evidence" value="ECO:0007669"/>
    <property type="project" value="UniProtKB-EC"/>
</dbReference>
<evidence type="ECO:0000256" key="2">
    <source>
        <dbReference type="ARBA" id="ARBA00012652"/>
    </source>
</evidence>
<dbReference type="PANTHER" id="PTHR33307:SF11">
    <property type="entry name" value="ALPHA-L-RHAMNOSIDASE"/>
    <property type="match status" value="1"/>
</dbReference>
<accession>A0A9W6G9V1</accession>
<evidence type="ECO:0000259" key="6">
    <source>
        <dbReference type="Pfam" id="PF08531"/>
    </source>
</evidence>
<dbReference type="InterPro" id="IPR035398">
    <property type="entry name" value="Bac_rhamnosid_C"/>
</dbReference>
<dbReference type="EC" id="3.2.1.40" evidence="2"/>
<comment type="caution">
    <text evidence="9">The sequence shown here is derived from an EMBL/GenBank/DDBJ whole genome shotgun (WGS) entry which is preliminary data.</text>
</comment>
<proteinExistence type="predicted"/>
<dbReference type="InterPro" id="IPR012341">
    <property type="entry name" value="6hp_glycosidase-like_sf"/>
</dbReference>
<dbReference type="Pfam" id="PF17389">
    <property type="entry name" value="Bac_rhamnosid6H"/>
    <property type="match status" value="1"/>
</dbReference>
<dbReference type="InterPro" id="IPR016007">
    <property type="entry name" value="Alpha_rhamnosid"/>
</dbReference>
<feature type="domain" description="Alpha-L-rhamnosidase concanavalin-like" evidence="5">
    <location>
        <begin position="308"/>
        <end position="391"/>
    </location>
</feature>
<evidence type="ECO:0000256" key="1">
    <source>
        <dbReference type="ARBA" id="ARBA00001445"/>
    </source>
</evidence>
<evidence type="ECO:0000256" key="4">
    <source>
        <dbReference type="SAM" id="MobiDB-lite"/>
    </source>
</evidence>
<comment type="catalytic activity">
    <reaction evidence="1">
        <text>Hydrolysis of terminal non-reducing alpha-L-rhamnose residues in alpha-L-rhamnosides.</text>
        <dbReference type="EC" id="3.2.1.40"/>
    </reaction>
</comment>
<feature type="domain" description="Alpha-L-rhamnosidase six-hairpin glycosidase" evidence="7">
    <location>
        <begin position="408"/>
        <end position="739"/>
    </location>
</feature>
<dbReference type="AlphaFoldDB" id="A0A9W6G9V1"/>
<dbReference type="Proteomes" id="UP001144313">
    <property type="component" value="Unassembled WGS sequence"/>
</dbReference>
<gene>
    <name evidence="9" type="ORF">GALLR39Z86_28810</name>
</gene>
<sequence>MTGPYAYALKAAGHADPVAAPTPRPVLSWRVGGEPRPPLRRFAIRRADTAAGLSGAPVTETDTPSAPWPGPDLGPGEIAFWQVGACTDEGVSWSSPAMVEAPIWDLADAVAITHPAWLEPTAWRPLPELRRTVAVAATVVRARLAFTGNGVVVPLVDGAPVITGLLEPGYAPPDGPTAAVSWDVTAALTEGAHTITLALGSGMAFLPDEPDRYTKYRRTGEPLWTRAALHLYHLDGRVEAVTTGPDWEARLGTTTAAHWYGGESFDAFAAGDWGPVALTAGTGHTWRWAPPVQVTETVTAERIRDDEDCRVFDIGVNTAGRPRLLLTGPAEGPLTIAPAELLDTAPGGVDQSTTGAPIWDYARLGPQQREWTPSFVYHGARYLEVGGAPADAAIDFEIMRVANEPVQAFTTSHPFLDRLHTVIDRAVQSNMYSVFTDCPHREKLGWLEQLHFCFDALARGYDVKAHLQDAVHHMAASQTASGLIPSIAPEHVVFDFDAHCGDSTAFRDDPNWGRAILEVPWLLYRHYGDATALAAAWPAAVRYLDHLRGRSRGQLLDHGLGDWVALDDSTPVGMTATWGYARAAETAANAAAVLGDHGAHERYAKLAREIWNAWRDRYRDDAGVWGSGSQASWALALSAPVLDPGERTDVYVRLRKSIEAGGAFTVGEIALPALIDALTDHGDGALLLEIMQREDVPGYGLQLAAGATALTESWQGADGQAGVVSQNHFMLGAIDAWILGRVAGLRPHPDHIGWRHVVIDPLDLPEVESATLAYESPYGRYEVAWSRDQDGVRHLRYAAPPGAVVEVPDHPGRPVEVERTHTDHGGAGHGAE</sequence>
<evidence type="ECO:0000256" key="3">
    <source>
        <dbReference type="ARBA" id="ARBA00022801"/>
    </source>
</evidence>
<dbReference type="GO" id="GO:0005975">
    <property type="term" value="P:carbohydrate metabolic process"/>
    <property type="evidence" value="ECO:0007669"/>
    <property type="project" value="InterPro"/>
</dbReference>
<dbReference type="Gene3D" id="2.60.120.260">
    <property type="entry name" value="Galactose-binding domain-like"/>
    <property type="match status" value="2"/>
</dbReference>